<dbReference type="InterPro" id="IPR011009">
    <property type="entry name" value="Kinase-like_dom_sf"/>
</dbReference>
<accession>A0A370TBE2</accession>
<feature type="compositionally biased region" description="Polar residues" evidence="1">
    <location>
        <begin position="302"/>
        <end position="317"/>
    </location>
</feature>
<dbReference type="OrthoDB" id="3438025at2759"/>
<dbReference type="Pfam" id="PF01636">
    <property type="entry name" value="APH"/>
    <property type="match status" value="1"/>
</dbReference>
<evidence type="ECO:0000313" key="3">
    <source>
        <dbReference type="EMBL" id="RDL31365.1"/>
    </source>
</evidence>
<dbReference type="RefSeq" id="XP_031865496.1">
    <property type="nucleotide sequence ID" value="XM_032018197.1"/>
</dbReference>
<evidence type="ECO:0000313" key="4">
    <source>
        <dbReference type="Proteomes" id="UP000254866"/>
    </source>
</evidence>
<protein>
    <recommendedName>
        <fullName evidence="2">Aminoglycoside phosphotransferase domain-containing protein</fullName>
    </recommendedName>
</protein>
<dbReference type="GeneID" id="43602423"/>
<evidence type="ECO:0000259" key="2">
    <source>
        <dbReference type="Pfam" id="PF01636"/>
    </source>
</evidence>
<dbReference type="PANTHER" id="PTHR21310:SF37">
    <property type="entry name" value="AMINOGLYCOSIDE PHOSPHOTRANSFERASE DOMAIN-CONTAINING PROTEIN"/>
    <property type="match status" value="1"/>
</dbReference>
<organism evidence="3 4">
    <name type="scientific">Venustampulla echinocandica</name>
    <dbReference type="NCBI Taxonomy" id="2656787"/>
    <lineage>
        <taxon>Eukaryota</taxon>
        <taxon>Fungi</taxon>
        <taxon>Dikarya</taxon>
        <taxon>Ascomycota</taxon>
        <taxon>Pezizomycotina</taxon>
        <taxon>Leotiomycetes</taxon>
        <taxon>Helotiales</taxon>
        <taxon>Pleuroascaceae</taxon>
        <taxon>Venustampulla</taxon>
    </lineage>
</organism>
<dbReference type="SUPFAM" id="SSF56112">
    <property type="entry name" value="Protein kinase-like (PK-like)"/>
    <property type="match status" value="1"/>
</dbReference>
<dbReference type="Gene3D" id="3.30.200.20">
    <property type="entry name" value="Phosphorylase Kinase, domain 1"/>
    <property type="match status" value="1"/>
</dbReference>
<name>A0A370TBE2_9HELO</name>
<dbReference type="STRING" id="2656787.A0A370TBE2"/>
<dbReference type="Proteomes" id="UP000254866">
    <property type="component" value="Unassembled WGS sequence"/>
</dbReference>
<sequence>MKCDKQFFDDVAYERSDVALEETEKSFRRISTCRELSSLMERYLGNRSNLRRRLIKGSYNVIYKFTVEDRGAEGRGEEIILRIPFPGVVQFPDEKTLMETATMLYVSEKTSIPTPPVYYYGLSIENPTGIGPFIIMGYVENDGAFSQALDDPEHLGKDGPPALDPNVPEEKLEFLYGQMAGYLLQLSKLKFPRIGSLLPSSNGHGLPSVEGRPISLNMNSLIQLANVPPIVLPAKGKTYITADEWYLALAEMQMAHLVFQHNDLTYSDYDCRNKYVARQLFRRLAKEGKLSTFGFADDDWSAQSSRFSSNPDSSTNRGPGLSSAPDTRGPFHLWCDDLRGGNILVDKDLRVAALIDWEFAYVGPAQFALDPPWWLLLEEPECWPGGIQEWSKIYDQRLETWLRCVEMAEEEEAERAKPSGGTEEMVRRSEQMALEDEGVGSGRRELVRLSTSMRESWQTGRFWLNYAARKSWAFDSIYWKVLDERFFGDRGDIPEYIWWQTRLDLLTDEERQAMDPFVERKMKEYKAGRILVDWDPEEAKEVLAQVLV</sequence>
<reference evidence="3 4" key="1">
    <citation type="journal article" date="2018" name="IMA Fungus">
        <title>IMA Genome-F 9: Draft genome sequence of Annulohypoxylon stygium, Aspergillus mulundensis, Berkeleyomyces basicola (syn. Thielaviopsis basicola), Ceratocystis smalleyi, two Cercospora beticola strains, Coleophoma cylindrospora, Fusarium fracticaudum, Phialophora cf. hyalina, and Morchella septimelata.</title>
        <authorList>
            <person name="Wingfield B.D."/>
            <person name="Bills G.F."/>
            <person name="Dong Y."/>
            <person name="Huang W."/>
            <person name="Nel W.J."/>
            <person name="Swalarsk-Parry B.S."/>
            <person name="Vaghefi N."/>
            <person name="Wilken P.M."/>
            <person name="An Z."/>
            <person name="de Beer Z.W."/>
            <person name="De Vos L."/>
            <person name="Chen L."/>
            <person name="Duong T.A."/>
            <person name="Gao Y."/>
            <person name="Hammerbacher A."/>
            <person name="Kikkert J.R."/>
            <person name="Li Y."/>
            <person name="Li H."/>
            <person name="Li K."/>
            <person name="Li Q."/>
            <person name="Liu X."/>
            <person name="Ma X."/>
            <person name="Naidoo K."/>
            <person name="Pethybridge S.J."/>
            <person name="Sun J."/>
            <person name="Steenkamp E.T."/>
            <person name="van der Nest M.A."/>
            <person name="van Wyk S."/>
            <person name="Wingfield M.J."/>
            <person name="Xiong C."/>
            <person name="Yue Q."/>
            <person name="Zhang X."/>
        </authorList>
    </citation>
    <scope>NUCLEOTIDE SEQUENCE [LARGE SCALE GENOMIC DNA]</scope>
    <source>
        <strain evidence="3 4">BP 5553</strain>
    </source>
</reference>
<dbReference type="EMBL" id="NPIC01000012">
    <property type="protein sequence ID" value="RDL31365.1"/>
    <property type="molecule type" value="Genomic_DNA"/>
</dbReference>
<gene>
    <name evidence="3" type="ORF">BP5553_09574</name>
</gene>
<feature type="domain" description="Aminoglycoside phosphotransferase" evidence="2">
    <location>
        <begin position="331"/>
        <end position="367"/>
    </location>
</feature>
<dbReference type="InterPro" id="IPR002575">
    <property type="entry name" value="Aminoglycoside_PTrfase"/>
</dbReference>
<comment type="caution">
    <text evidence="3">The sequence shown here is derived from an EMBL/GenBank/DDBJ whole genome shotgun (WGS) entry which is preliminary data.</text>
</comment>
<dbReference type="AlphaFoldDB" id="A0A370TBE2"/>
<dbReference type="InterPro" id="IPR051678">
    <property type="entry name" value="AGP_Transferase"/>
</dbReference>
<proteinExistence type="predicted"/>
<feature type="region of interest" description="Disordered" evidence="1">
    <location>
        <begin position="302"/>
        <end position="325"/>
    </location>
</feature>
<dbReference type="PANTHER" id="PTHR21310">
    <property type="entry name" value="AMINOGLYCOSIDE PHOSPHOTRANSFERASE-RELATED-RELATED"/>
    <property type="match status" value="1"/>
</dbReference>
<dbReference type="Gene3D" id="3.90.1200.10">
    <property type="match status" value="1"/>
</dbReference>
<evidence type="ECO:0000256" key="1">
    <source>
        <dbReference type="SAM" id="MobiDB-lite"/>
    </source>
</evidence>
<keyword evidence="4" id="KW-1185">Reference proteome</keyword>